<keyword evidence="3 9" id="KW-0812">Transmembrane</keyword>
<evidence type="ECO:0000256" key="6">
    <source>
        <dbReference type="ARBA" id="ARBA00023065"/>
    </source>
</evidence>
<evidence type="ECO:0000313" key="12">
    <source>
        <dbReference type="Proteomes" id="UP000503349"/>
    </source>
</evidence>
<reference evidence="12" key="2">
    <citation type="submission" date="2019-02" db="EMBL/GenBank/DDBJ databases">
        <title>Opniocepnalus argus Var Kimnra genome.</title>
        <authorList>
            <person name="Zhou C."/>
            <person name="Xiao S."/>
        </authorList>
    </citation>
    <scope>NUCLEOTIDE SEQUENCE [LARGE SCALE GENOMIC DNA]</scope>
</reference>
<dbReference type="GO" id="GO:0055037">
    <property type="term" value="C:recycling endosome"/>
    <property type="evidence" value="ECO:0007669"/>
    <property type="project" value="TreeGrafter"/>
</dbReference>
<dbReference type="PRINTS" id="PR01084">
    <property type="entry name" value="NAHEXCHNGR"/>
</dbReference>
<dbReference type="GO" id="GO:0005886">
    <property type="term" value="C:plasma membrane"/>
    <property type="evidence" value="ECO:0007669"/>
    <property type="project" value="TreeGrafter"/>
</dbReference>
<feature type="transmembrane region" description="Helical" evidence="9">
    <location>
        <begin position="66"/>
        <end position="89"/>
    </location>
</feature>
<evidence type="ECO:0000256" key="2">
    <source>
        <dbReference type="ARBA" id="ARBA00022448"/>
    </source>
</evidence>
<keyword evidence="2" id="KW-0813">Transport</keyword>
<evidence type="ECO:0000313" key="11">
    <source>
        <dbReference type="EMBL" id="KAF3703651.1"/>
    </source>
</evidence>
<evidence type="ECO:0000259" key="10">
    <source>
        <dbReference type="Pfam" id="PF00999"/>
    </source>
</evidence>
<organism evidence="11 12">
    <name type="scientific">Channa argus</name>
    <name type="common">Northern snakehead</name>
    <name type="synonym">Ophicephalus argus</name>
    <dbReference type="NCBI Taxonomy" id="215402"/>
    <lineage>
        <taxon>Eukaryota</taxon>
        <taxon>Metazoa</taxon>
        <taxon>Chordata</taxon>
        <taxon>Craniata</taxon>
        <taxon>Vertebrata</taxon>
        <taxon>Euteleostomi</taxon>
        <taxon>Actinopterygii</taxon>
        <taxon>Neopterygii</taxon>
        <taxon>Teleostei</taxon>
        <taxon>Neoteleostei</taxon>
        <taxon>Acanthomorphata</taxon>
        <taxon>Anabantaria</taxon>
        <taxon>Anabantiformes</taxon>
        <taxon>Channoidei</taxon>
        <taxon>Channidae</taxon>
        <taxon>Channa</taxon>
    </lineage>
</organism>
<dbReference type="InterPro" id="IPR004709">
    <property type="entry name" value="NaH_exchanger"/>
</dbReference>
<proteinExistence type="predicted"/>
<keyword evidence="6" id="KW-0406">Ion transport</keyword>
<dbReference type="AlphaFoldDB" id="A0A6G1QLW1"/>
<dbReference type="Proteomes" id="UP000503349">
    <property type="component" value="Chromosome 19"/>
</dbReference>
<keyword evidence="8" id="KW-0739">Sodium transport</keyword>
<keyword evidence="7 9" id="KW-0472">Membrane</keyword>
<dbReference type="Gene3D" id="6.10.140.1330">
    <property type="match status" value="1"/>
</dbReference>
<dbReference type="GO" id="GO:0015386">
    <property type="term" value="F:potassium:proton antiporter activity"/>
    <property type="evidence" value="ECO:0007669"/>
    <property type="project" value="TreeGrafter"/>
</dbReference>
<reference evidence="11 12" key="1">
    <citation type="submission" date="2019-02" db="EMBL/GenBank/DDBJ databases">
        <title>Opniocepnalus argus genome.</title>
        <authorList>
            <person name="Zhou C."/>
            <person name="Xiao S."/>
        </authorList>
    </citation>
    <scope>NUCLEOTIDE SEQUENCE [LARGE SCALE GENOMIC DNA]</scope>
    <source>
        <strain evidence="11">OARG1902GOOAL</strain>
        <tissue evidence="11">Muscle</tissue>
    </source>
</reference>
<dbReference type="EMBL" id="CM015730">
    <property type="protein sequence ID" value="KAF3703651.1"/>
    <property type="molecule type" value="Genomic_DNA"/>
</dbReference>
<accession>A0A6G1QLW1</accession>
<gene>
    <name evidence="11" type="ORF">EXN66_Car019339</name>
</gene>
<keyword evidence="4 9" id="KW-1133">Transmembrane helix</keyword>
<evidence type="ECO:0000256" key="8">
    <source>
        <dbReference type="ARBA" id="ARBA00023201"/>
    </source>
</evidence>
<keyword evidence="12" id="KW-1185">Reference proteome</keyword>
<name>A0A6G1QLW1_CHAAH</name>
<evidence type="ECO:0000256" key="7">
    <source>
        <dbReference type="ARBA" id="ARBA00023136"/>
    </source>
</evidence>
<protein>
    <submittedName>
        <fullName evidence="11">Sodium/hydrogen exchanger 9 Na(+)/H(+) exchanger 9</fullName>
    </submittedName>
</protein>
<feature type="domain" description="Cation/H+ exchanger transmembrane" evidence="10">
    <location>
        <begin position="29"/>
        <end position="162"/>
    </location>
</feature>
<comment type="subcellular location">
    <subcellularLocation>
        <location evidence="1">Membrane</location>
        <topology evidence="1">Multi-pass membrane protein</topology>
    </subcellularLocation>
</comment>
<keyword evidence="5" id="KW-0915">Sodium</keyword>
<evidence type="ECO:0000256" key="9">
    <source>
        <dbReference type="SAM" id="Phobius"/>
    </source>
</evidence>
<dbReference type="GO" id="GO:0015385">
    <property type="term" value="F:sodium:proton antiporter activity"/>
    <property type="evidence" value="ECO:0007669"/>
    <property type="project" value="InterPro"/>
</dbReference>
<evidence type="ECO:0000256" key="1">
    <source>
        <dbReference type="ARBA" id="ARBA00004141"/>
    </source>
</evidence>
<dbReference type="GO" id="GO:0098719">
    <property type="term" value="P:sodium ion import across plasma membrane"/>
    <property type="evidence" value="ECO:0007669"/>
    <property type="project" value="TreeGrafter"/>
</dbReference>
<sequence length="505" mass="55272">MVPGDCCDIGTQRENELVPVCQNRAAEVNNETFDPEVLFNLFLLPIIFHGAYTLNQRRFIENLGSVLTFAFLGTIISCLTIGACVYGFTRLMVLLGLAADGDFVLSDCLMFGAIMSATDPVSVISLLSELRVDLNLHALLFGESVLNDAVAIVLTQYCGSALLWHEPGKIHGPQFVLRGQNQDQAVIGRPAIIITIHLQPGSKKPKKQSTEWILSPILLCSVQKAASRKMFDLSTEAKQSTNKLTLMKTDPDVQTGLRGAVTFSLAIHLDRSTDGRRTILTTTLLLVCFTIWVLGAAADPILRSLDISEPLTCTGTVHPAVQSVVSRGHVSVLLLRGSVLSGRKGEGAPTYREQSPLKLQRHCEEGVRTRKGGGDEQQTWIQLAEMLKDSLPVQVTLLQTLMTVSFHGGGMTFCSAADIVRRCGREINPAVFPLRLRPLQRRLRYRLFQDEEHLCETEPDESAFDLKATENELISIGGDSGSEHQEDLVEGDLGLGTAPVLTREA</sequence>
<evidence type="ECO:0000256" key="4">
    <source>
        <dbReference type="ARBA" id="ARBA00022989"/>
    </source>
</evidence>
<dbReference type="InterPro" id="IPR006153">
    <property type="entry name" value="Cation/H_exchanger_TM"/>
</dbReference>
<dbReference type="Pfam" id="PF00999">
    <property type="entry name" value="Na_H_Exchanger"/>
    <property type="match status" value="1"/>
</dbReference>
<dbReference type="PANTHER" id="PTHR10110">
    <property type="entry name" value="SODIUM/HYDROGEN EXCHANGER"/>
    <property type="match status" value="1"/>
</dbReference>
<evidence type="ECO:0000256" key="5">
    <source>
        <dbReference type="ARBA" id="ARBA00023053"/>
    </source>
</evidence>
<dbReference type="PANTHER" id="PTHR10110:SF61">
    <property type="entry name" value="SODIUM_HYDROGEN EXCHANGER 9"/>
    <property type="match status" value="1"/>
</dbReference>
<evidence type="ECO:0000256" key="3">
    <source>
        <dbReference type="ARBA" id="ARBA00022692"/>
    </source>
</evidence>
<feature type="transmembrane region" description="Helical" evidence="9">
    <location>
        <begin position="37"/>
        <end position="54"/>
    </location>
</feature>
<dbReference type="InterPro" id="IPR018422">
    <property type="entry name" value="Cation/H_exchanger_CPA1"/>
</dbReference>
<dbReference type="GO" id="GO:0051453">
    <property type="term" value="P:regulation of intracellular pH"/>
    <property type="evidence" value="ECO:0007669"/>
    <property type="project" value="TreeGrafter"/>
</dbReference>